<gene>
    <name evidence="6" type="ORF">KC01_LOCUS37679</name>
</gene>
<feature type="compositionally biased region" description="Polar residues" evidence="4">
    <location>
        <begin position="243"/>
        <end position="252"/>
    </location>
</feature>
<protein>
    <recommendedName>
        <fullName evidence="5">C2H2-type domain-containing protein</fullName>
    </recommendedName>
</protein>
<feature type="region of interest" description="Disordered" evidence="4">
    <location>
        <begin position="942"/>
        <end position="977"/>
    </location>
</feature>
<evidence type="ECO:0000256" key="1">
    <source>
        <dbReference type="ARBA" id="ARBA00022723"/>
    </source>
</evidence>
<evidence type="ECO:0000259" key="5">
    <source>
        <dbReference type="PROSITE" id="PS00028"/>
    </source>
</evidence>
<name>A0AAV2MD79_KNICA</name>
<dbReference type="GO" id="GO:0008270">
    <property type="term" value="F:zinc ion binding"/>
    <property type="evidence" value="ECO:0007669"/>
    <property type="project" value="UniProtKB-KW"/>
</dbReference>
<keyword evidence="2" id="KW-0863">Zinc-finger</keyword>
<dbReference type="Proteomes" id="UP001497482">
    <property type="component" value="Chromosome 7"/>
</dbReference>
<keyword evidence="7" id="KW-1185">Reference proteome</keyword>
<dbReference type="PANTHER" id="PTHR17614:SF12">
    <property type="entry name" value="ZINC FINGER PROTEIN 804B"/>
    <property type="match status" value="1"/>
</dbReference>
<feature type="compositionally biased region" description="Basic and acidic residues" evidence="4">
    <location>
        <begin position="111"/>
        <end position="133"/>
    </location>
</feature>
<feature type="compositionally biased region" description="Low complexity" evidence="4">
    <location>
        <begin position="811"/>
        <end position="837"/>
    </location>
</feature>
<feature type="region of interest" description="Disordered" evidence="4">
    <location>
        <begin position="803"/>
        <end position="844"/>
    </location>
</feature>
<feature type="domain" description="C2H2-type" evidence="5">
    <location>
        <begin position="21"/>
        <end position="43"/>
    </location>
</feature>
<evidence type="ECO:0000256" key="2">
    <source>
        <dbReference type="ARBA" id="ARBA00022771"/>
    </source>
</evidence>
<feature type="compositionally biased region" description="Polar residues" evidence="4">
    <location>
        <begin position="99"/>
        <end position="109"/>
    </location>
</feature>
<dbReference type="PANTHER" id="PTHR17614">
    <property type="entry name" value="ZINC FINGER-CONTAINING"/>
    <property type="match status" value="1"/>
</dbReference>
<feature type="region of interest" description="Disordered" evidence="4">
    <location>
        <begin position="92"/>
        <end position="137"/>
    </location>
</feature>
<dbReference type="GO" id="GO:0005634">
    <property type="term" value="C:nucleus"/>
    <property type="evidence" value="ECO:0007669"/>
    <property type="project" value="TreeGrafter"/>
</dbReference>
<proteinExistence type="predicted"/>
<feature type="region of interest" description="Disordered" evidence="4">
    <location>
        <begin position="1002"/>
        <end position="1023"/>
    </location>
</feature>
<feature type="region of interest" description="Disordered" evidence="4">
    <location>
        <begin position="238"/>
        <end position="266"/>
    </location>
</feature>
<evidence type="ECO:0000313" key="6">
    <source>
        <dbReference type="EMBL" id="CAL1611226.1"/>
    </source>
</evidence>
<accession>A0AAV2MD79</accession>
<dbReference type="PROSITE" id="PS00028">
    <property type="entry name" value="ZINC_FINGER_C2H2_1"/>
    <property type="match status" value="1"/>
</dbReference>
<feature type="compositionally biased region" description="Polar residues" evidence="4">
    <location>
        <begin position="952"/>
        <end position="967"/>
    </location>
</feature>
<feature type="region of interest" description="Disordered" evidence="4">
    <location>
        <begin position="500"/>
        <end position="529"/>
    </location>
</feature>
<keyword evidence="1" id="KW-0479">Metal-binding</keyword>
<feature type="region of interest" description="Disordered" evidence="4">
    <location>
        <begin position="547"/>
        <end position="587"/>
    </location>
</feature>
<reference evidence="6 7" key="1">
    <citation type="submission" date="2024-04" db="EMBL/GenBank/DDBJ databases">
        <authorList>
            <person name="Waldvogel A.-M."/>
            <person name="Schoenle A."/>
        </authorList>
    </citation>
    <scope>NUCLEOTIDE SEQUENCE [LARGE SCALE GENOMIC DNA]</scope>
</reference>
<feature type="compositionally biased region" description="Basic residues" evidence="4">
    <location>
        <begin position="508"/>
        <end position="529"/>
    </location>
</feature>
<feature type="compositionally biased region" description="Polar residues" evidence="4">
    <location>
        <begin position="712"/>
        <end position="723"/>
    </location>
</feature>
<keyword evidence="3" id="KW-0862">Zinc</keyword>
<feature type="compositionally biased region" description="Low complexity" evidence="4">
    <location>
        <begin position="758"/>
        <end position="770"/>
    </location>
</feature>
<feature type="compositionally biased region" description="Basic and acidic residues" evidence="4">
    <location>
        <begin position="399"/>
        <end position="417"/>
    </location>
</feature>
<dbReference type="InterPro" id="IPR052445">
    <property type="entry name" value="ZnF-G_patch_domain"/>
</dbReference>
<evidence type="ECO:0000313" key="7">
    <source>
        <dbReference type="Proteomes" id="UP001497482"/>
    </source>
</evidence>
<evidence type="ECO:0000256" key="4">
    <source>
        <dbReference type="SAM" id="MobiDB-lite"/>
    </source>
</evidence>
<dbReference type="InterPro" id="IPR013087">
    <property type="entry name" value="Znf_C2H2_type"/>
</dbReference>
<dbReference type="EMBL" id="OZ035829">
    <property type="protein sequence ID" value="CAL1611226.1"/>
    <property type="molecule type" value="Genomic_DNA"/>
</dbReference>
<feature type="region of interest" description="Disordered" evidence="4">
    <location>
        <begin position="712"/>
        <end position="770"/>
    </location>
</feature>
<feature type="region of interest" description="Disordered" evidence="4">
    <location>
        <begin position="361"/>
        <end position="417"/>
    </location>
</feature>
<dbReference type="AlphaFoldDB" id="A0AAV2MD79"/>
<organism evidence="6 7">
    <name type="scientific">Knipowitschia caucasica</name>
    <name type="common">Caucasian dwarf goby</name>
    <name type="synonym">Pomatoschistus caucasicus</name>
    <dbReference type="NCBI Taxonomy" id="637954"/>
    <lineage>
        <taxon>Eukaryota</taxon>
        <taxon>Metazoa</taxon>
        <taxon>Chordata</taxon>
        <taxon>Craniata</taxon>
        <taxon>Vertebrata</taxon>
        <taxon>Euteleostomi</taxon>
        <taxon>Actinopterygii</taxon>
        <taxon>Neopterygii</taxon>
        <taxon>Teleostei</taxon>
        <taxon>Neoteleostei</taxon>
        <taxon>Acanthomorphata</taxon>
        <taxon>Gobiaria</taxon>
        <taxon>Gobiiformes</taxon>
        <taxon>Gobioidei</taxon>
        <taxon>Gobiidae</taxon>
        <taxon>Gobiinae</taxon>
        <taxon>Knipowitschia</taxon>
    </lineage>
</organism>
<evidence type="ECO:0000256" key="3">
    <source>
        <dbReference type="ARBA" id="ARBA00022833"/>
    </source>
</evidence>
<sequence length="1154" mass="129551">MERVEKPLGCSVEDLKALFYCELCDKQYLRHHEFDNHINSYDHAHKQRLKELKHREFTRNVASKTWKDQRKEERALRRLHQLAHLQLQTERVTRRNHGLRSTVQATGQNPDKFHDLHDHEQDDKRDNRTHTPEKQPCIQPTLALPQRTEKMCPVSSLQQSTPVLASQSPQIHSFELCPDPCSKRRIGGRLGVSFCFSRRGPKLEPSASIFSDLEEDKMFKKREQMRERIRRILRNMGEIGTEGEQNSESVGLSSMGPVPRGPASEGCEIEKRDLEKEHAAISTEAQDNQSNDSLFLSACGKGLEEACTEQRCATNNKFEGQQSQSICVLGKDGTTQLRWPTSSLKFTKSAPHISYSSNFRNHEKQDDQDESSAPCVAVPHQTGLEQSEEASKPPLVDGKTQEHLFLKDKPTTSSRELPRKQTIEICTLPTSHSCGYEIDGFDSAAQNRQVGRLEVAAEKAITSLSCKLERVSQRRRESPTRCDSSSETICGSVMQANMGVSKMSREKKTNRKHRMGKHRRRRRNSNKRQMCKVKSVVVTSCKEWGETGGSVGESGCVAVRSRRPHKSSEQQPRRHRPAAPWRSHVPLSPGSDSKMFWERGHHSNPRSFIDCCYPDNSGGNCPARKRKLLHRDRKSIHSKRKNLRHCEEARALGEGCDGAFVCDAEQWQWRSGAGPGATAHISAAEDKFELRSSASPKAWGRSTEDWDRWTCGSNDSWEEPTTSRSDRKESPGRSRCWGNRATSRHVSSPEWWSRQLHSSPSASRVSPRSCSPCSTTLSELSWEWSTCSGISLDKLTVSSNKRLSPASVKASPETQSISSPTSTTSSLSSGSCPTSSPHRPPLTVHNVSTPLCELSETRSHEAISPNTDCNANIILPGLYTTQTLSQKSARTLHFPLIGKRPAIQRKARLKRCLIDRGKNKEADETEEEEAKAMQLEAGAEVNNQDISHELSTRSSLNLRGRDTQSSVEAAPPVSFSPDEMDKYRLLQEQAREHMQKVLELSQDTEKRPHTKYCASGRTQEPGAGKEQFTAVHTLQHTLQIPLPLPHESYTTALPLPAPPLPHSPPLPNMHHILVPPRSPPTPPLHLSLHHLSPHGPPPMHLPALFPSILLSHRPLPLLHPSVSFHTALSPLTLPLPPQPFLDRAWTVRFPQKAL</sequence>